<name>A0A8H7SFU0_9FUNG</name>
<gene>
    <name evidence="3" type="ORF">INT45_007471</name>
</gene>
<feature type="region of interest" description="Disordered" evidence="1">
    <location>
        <begin position="338"/>
        <end position="407"/>
    </location>
</feature>
<feature type="compositionally biased region" description="Polar residues" evidence="1">
    <location>
        <begin position="362"/>
        <end position="384"/>
    </location>
</feature>
<feature type="compositionally biased region" description="Polar residues" evidence="1">
    <location>
        <begin position="298"/>
        <end position="308"/>
    </location>
</feature>
<feature type="transmembrane region" description="Helical" evidence="2">
    <location>
        <begin position="6"/>
        <end position="31"/>
    </location>
</feature>
<feature type="region of interest" description="Disordered" evidence="1">
    <location>
        <begin position="294"/>
        <end position="325"/>
    </location>
</feature>
<feature type="compositionally biased region" description="Low complexity" evidence="1">
    <location>
        <begin position="339"/>
        <end position="361"/>
    </location>
</feature>
<dbReference type="EMBL" id="JAEPRB010000007">
    <property type="protein sequence ID" value="KAG2227446.1"/>
    <property type="molecule type" value="Genomic_DNA"/>
</dbReference>
<sequence length="407" mass="44852">MVQLLPWQWALIALAIVVFISLAGLGIYLFWRKQNKQPSTTKPETFDRPQIIIERSIQEDGEEQKRRSRDSAIKRLSPRFPSSLIIQQQQLYNQPNSGSVMMMSDSNITIDIEKAQHHLVMMPLSAPPPRTRRTKPKLICAKEQSQLKNAKDNNIITIGGSNNNTNSSNAVHRESSSSSPSLPSLPTTSPPLPFLSANAEITVTKKELVDEKNPSNMKAIDDDHDHEKHKNQDENSMVVPMTMTTPIDSGTPSSTLAMAKGPFVLTPFIGSPTTTPTSTSGRSTGERIIVNSVHESLRSNNSNNSGTMIEQPHQQQQRYSSSTTSLSNYVLASSTVIDRPSSSCNHSNRSSSGSRSGGSPSDHQLQQLPYTIKPLSTNSNTSWRGPTPPWTLLRDNSTIDSNNKLNT</sequence>
<keyword evidence="2" id="KW-1133">Transmembrane helix</keyword>
<evidence type="ECO:0000313" key="4">
    <source>
        <dbReference type="Proteomes" id="UP000646827"/>
    </source>
</evidence>
<feature type="compositionally biased region" description="Low complexity" evidence="1">
    <location>
        <begin position="314"/>
        <end position="325"/>
    </location>
</feature>
<evidence type="ECO:0000256" key="2">
    <source>
        <dbReference type="SAM" id="Phobius"/>
    </source>
</evidence>
<dbReference type="Proteomes" id="UP000646827">
    <property type="component" value="Unassembled WGS sequence"/>
</dbReference>
<feature type="compositionally biased region" description="Low complexity" evidence="1">
    <location>
        <begin position="176"/>
        <end position="187"/>
    </location>
</feature>
<evidence type="ECO:0000256" key="1">
    <source>
        <dbReference type="SAM" id="MobiDB-lite"/>
    </source>
</evidence>
<protein>
    <submittedName>
        <fullName evidence="3">Uncharacterized protein</fullName>
    </submittedName>
</protein>
<keyword evidence="2" id="KW-0812">Transmembrane</keyword>
<feature type="compositionally biased region" description="Low complexity" evidence="1">
    <location>
        <begin position="154"/>
        <end position="169"/>
    </location>
</feature>
<feature type="compositionally biased region" description="Basic and acidic residues" evidence="1">
    <location>
        <begin position="205"/>
        <end position="233"/>
    </location>
</feature>
<keyword evidence="4" id="KW-1185">Reference proteome</keyword>
<accession>A0A8H7SFU0</accession>
<proteinExistence type="predicted"/>
<reference evidence="3 4" key="1">
    <citation type="submission" date="2020-12" db="EMBL/GenBank/DDBJ databases">
        <title>Metabolic potential, ecology and presence of endohyphal bacteria is reflected in genomic diversity of Mucoromycotina.</title>
        <authorList>
            <person name="Muszewska A."/>
            <person name="Okrasinska A."/>
            <person name="Steczkiewicz K."/>
            <person name="Drgas O."/>
            <person name="Orlowska M."/>
            <person name="Perlinska-Lenart U."/>
            <person name="Aleksandrzak-Piekarczyk T."/>
            <person name="Szatraj K."/>
            <person name="Zielenkiewicz U."/>
            <person name="Pilsyk S."/>
            <person name="Malc E."/>
            <person name="Mieczkowski P."/>
            <person name="Kruszewska J.S."/>
            <person name="Biernat P."/>
            <person name="Pawlowska J."/>
        </authorList>
    </citation>
    <scope>NUCLEOTIDE SEQUENCE [LARGE SCALE GENOMIC DNA]</scope>
    <source>
        <strain evidence="3 4">CBS 142.35</strain>
    </source>
</reference>
<feature type="compositionally biased region" description="Polar residues" evidence="1">
    <location>
        <begin position="394"/>
        <end position="407"/>
    </location>
</feature>
<keyword evidence="2" id="KW-0472">Membrane</keyword>
<comment type="caution">
    <text evidence="3">The sequence shown here is derived from an EMBL/GenBank/DDBJ whole genome shotgun (WGS) entry which is preliminary data.</text>
</comment>
<dbReference type="AlphaFoldDB" id="A0A8H7SFU0"/>
<evidence type="ECO:0000313" key="3">
    <source>
        <dbReference type="EMBL" id="KAG2227446.1"/>
    </source>
</evidence>
<feature type="region of interest" description="Disordered" evidence="1">
    <location>
        <begin position="154"/>
        <end position="193"/>
    </location>
</feature>
<organism evidence="3 4">
    <name type="scientific">Circinella minor</name>
    <dbReference type="NCBI Taxonomy" id="1195481"/>
    <lineage>
        <taxon>Eukaryota</taxon>
        <taxon>Fungi</taxon>
        <taxon>Fungi incertae sedis</taxon>
        <taxon>Mucoromycota</taxon>
        <taxon>Mucoromycotina</taxon>
        <taxon>Mucoromycetes</taxon>
        <taxon>Mucorales</taxon>
        <taxon>Lichtheimiaceae</taxon>
        <taxon>Circinella</taxon>
    </lineage>
</organism>
<feature type="region of interest" description="Disordered" evidence="1">
    <location>
        <begin position="205"/>
        <end position="234"/>
    </location>
</feature>
<dbReference type="OrthoDB" id="2290961at2759"/>